<dbReference type="Proteomes" id="UP000257109">
    <property type="component" value="Unassembled WGS sequence"/>
</dbReference>
<dbReference type="SUPFAM" id="SSF51110">
    <property type="entry name" value="alpha-D-mannose-specific plant lectins"/>
    <property type="match status" value="1"/>
</dbReference>
<dbReference type="GO" id="GO:0016301">
    <property type="term" value="F:kinase activity"/>
    <property type="evidence" value="ECO:0007669"/>
    <property type="project" value="UniProtKB-KW"/>
</dbReference>
<comment type="caution">
    <text evidence="6">The sequence shown here is derived from an EMBL/GenBank/DDBJ whole genome shotgun (WGS) entry which is preliminary data.</text>
</comment>
<feature type="signal peptide" evidence="4">
    <location>
        <begin position="1"/>
        <end position="22"/>
    </location>
</feature>
<dbReference type="AlphaFoldDB" id="A0A371E531"/>
<evidence type="ECO:0000256" key="4">
    <source>
        <dbReference type="SAM" id="SignalP"/>
    </source>
</evidence>
<gene>
    <name evidence="6" type="ORF">CR513_60656</name>
</gene>
<reference evidence="6" key="1">
    <citation type="submission" date="2018-05" db="EMBL/GenBank/DDBJ databases">
        <title>Draft genome of Mucuna pruriens seed.</title>
        <authorList>
            <person name="Nnadi N.E."/>
            <person name="Vos R."/>
            <person name="Hasami M.H."/>
            <person name="Devisetty U.K."/>
            <person name="Aguiy J.C."/>
        </authorList>
    </citation>
    <scope>NUCLEOTIDE SEQUENCE [LARGE SCALE GENOMIC DNA]</scope>
    <source>
        <strain evidence="6">JCA_2017</strain>
    </source>
</reference>
<dbReference type="Pfam" id="PF01453">
    <property type="entry name" value="B_lectin"/>
    <property type="match status" value="1"/>
</dbReference>
<evidence type="ECO:0000313" key="6">
    <source>
        <dbReference type="EMBL" id="RDX61144.1"/>
    </source>
</evidence>
<keyword evidence="3" id="KW-0325">Glycoprotein</keyword>
<keyword evidence="1 4" id="KW-0732">Signal</keyword>
<dbReference type="OrthoDB" id="1741851at2759"/>
<evidence type="ECO:0000256" key="3">
    <source>
        <dbReference type="ARBA" id="ARBA00023180"/>
    </source>
</evidence>
<feature type="non-terminal residue" evidence="6">
    <location>
        <position position="1"/>
    </location>
</feature>
<dbReference type="PANTHER" id="PTHR32444:SF247">
    <property type="entry name" value="OS01G0958200 PROTEIN"/>
    <property type="match status" value="1"/>
</dbReference>
<dbReference type="InterPro" id="IPR001480">
    <property type="entry name" value="Bulb-type_lectin_dom"/>
</dbReference>
<evidence type="ECO:0000259" key="5">
    <source>
        <dbReference type="Pfam" id="PF01453"/>
    </source>
</evidence>
<name>A0A371E531_MUCPR</name>
<sequence>MRSEVLLSLVLSWVLWSKVCSGGDNLKAGQKISEDSRGEPLVASTARMEIWWYKVHPKAIGPLDFKGSSSSTNTTVKLLDSGNLVLIGTSCLWQSFQNPTDTFLPGMKMDAKFNVDFLEKRR</sequence>
<evidence type="ECO:0000313" key="7">
    <source>
        <dbReference type="Proteomes" id="UP000257109"/>
    </source>
</evidence>
<proteinExistence type="predicted"/>
<keyword evidence="2" id="KW-1015">Disulfide bond</keyword>
<feature type="chain" id="PRO_5016680786" evidence="4">
    <location>
        <begin position="23"/>
        <end position="122"/>
    </location>
</feature>
<dbReference type="GO" id="GO:0030246">
    <property type="term" value="F:carbohydrate binding"/>
    <property type="evidence" value="ECO:0007669"/>
    <property type="project" value="UniProtKB-KW"/>
</dbReference>
<dbReference type="PANTHER" id="PTHR32444">
    <property type="entry name" value="BULB-TYPE LECTIN DOMAIN-CONTAINING PROTEIN"/>
    <property type="match status" value="1"/>
</dbReference>
<evidence type="ECO:0000256" key="2">
    <source>
        <dbReference type="ARBA" id="ARBA00023157"/>
    </source>
</evidence>
<keyword evidence="7" id="KW-1185">Reference proteome</keyword>
<dbReference type="InterPro" id="IPR036426">
    <property type="entry name" value="Bulb-type_lectin_dom_sf"/>
</dbReference>
<organism evidence="6 7">
    <name type="scientific">Mucuna pruriens</name>
    <name type="common">Velvet bean</name>
    <name type="synonym">Dolichos pruriens</name>
    <dbReference type="NCBI Taxonomy" id="157652"/>
    <lineage>
        <taxon>Eukaryota</taxon>
        <taxon>Viridiplantae</taxon>
        <taxon>Streptophyta</taxon>
        <taxon>Embryophyta</taxon>
        <taxon>Tracheophyta</taxon>
        <taxon>Spermatophyta</taxon>
        <taxon>Magnoliopsida</taxon>
        <taxon>eudicotyledons</taxon>
        <taxon>Gunneridae</taxon>
        <taxon>Pentapetalae</taxon>
        <taxon>rosids</taxon>
        <taxon>fabids</taxon>
        <taxon>Fabales</taxon>
        <taxon>Fabaceae</taxon>
        <taxon>Papilionoideae</taxon>
        <taxon>50 kb inversion clade</taxon>
        <taxon>NPAAA clade</taxon>
        <taxon>indigoferoid/millettioid clade</taxon>
        <taxon>Phaseoleae</taxon>
        <taxon>Mucuna</taxon>
    </lineage>
</organism>
<dbReference type="STRING" id="157652.A0A371E531"/>
<evidence type="ECO:0000256" key="1">
    <source>
        <dbReference type="ARBA" id="ARBA00022729"/>
    </source>
</evidence>
<feature type="domain" description="Bulb-type lectin" evidence="5">
    <location>
        <begin position="65"/>
        <end position="114"/>
    </location>
</feature>
<accession>A0A371E531</accession>
<protein>
    <submittedName>
        <fullName evidence="6">G-type lectin S-receptor-like serine/threonine-protein kinase</fullName>
    </submittedName>
</protein>
<dbReference type="EMBL" id="QJKJ01016324">
    <property type="protein sequence ID" value="RDX61144.1"/>
    <property type="molecule type" value="Genomic_DNA"/>
</dbReference>